<keyword evidence="4" id="KW-0804">Transcription</keyword>
<dbReference type="RefSeq" id="WP_085797904.1">
    <property type="nucleotide sequence ID" value="NZ_FWFO01000006.1"/>
</dbReference>
<keyword evidence="7" id="KW-1185">Reference proteome</keyword>
<evidence type="ECO:0000256" key="2">
    <source>
        <dbReference type="ARBA" id="ARBA00023015"/>
    </source>
</evidence>
<evidence type="ECO:0000256" key="4">
    <source>
        <dbReference type="ARBA" id="ARBA00023163"/>
    </source>
</evidence>
<comment type="similarity">
    <text evidence="1">Belongs to the LysR transcriptional regulatory family.</text>
</comment>
<protein>
    <submittedName>
        <fullName evidence="6">HTH-type transcriptional regulator CynR</fullName>
    </submittedName>
</protein>
<evidence type="ECO:0000256" key="3">
    <source>
        <dbReference type="ARBA" id="ARBA00023125"/>
    </source>
</evidence>
<dbReference type="GO" id="GO:0000976">
    <property type="term" value="F:transcription cis-regulatory region binding"/>
    <property type="evidence" value="ECO:0007669"/>
    <property type="project" value="TreeGrafter"/>
</dbReference>
<dbReference type="PROSITE" id="PS50931">
    <property type="entry name" value="HTH_LYSR"/>
    <property type="match status" value="1"/>
</dbReference>
<reference evidence="6 7" key="1">
    <citation type="submission" date="2017-03" db="EMBL/GenBank/DDBJ databases">
        <authorList>
            <person name="Afonso C.L."/>
            <person name="Miller P.J."/>
            <person name="Scott M.A."/>
            <person name="Spackman E."/>
            <person name="Goraichik I."/>
            <person name="Dimitrov K.M."/>
            <person name="Suarez D.L."/>
            <person name="Swayne D.E."/>
        </authorList>
    </citation>
    <scope>NUCLEOTIDE SEQUENCE [LARGE SCALE GENOMIC DNA]</scope>
    <source>
        <strain evidence="6 7">CECT 7639</strain>
    </source>
</reference>
<evidence type="ECO:0000259" key="5">
    <source>
        <dbReference type="PROSITE" id="PS50931"/>
    </source>
</evidence>
<evidence type="ECO:0000313" key="6">
    <source>
        <dbReference type="EMBL" id="SLN71677.1"/>
    </source>
</evidence>
<evidence type="ECO:0000313" key="7">
    <source>
        <dbReference type="Proteomes" id="UP000193077"/>
    </source>
</evidence>
<gene>
    <name evidence="6" type="primary">cynR_3</name>
    <name evidence="6" type="ORF">TRL7639_04268</name>
</gene>
<keyword evidence="3" id="KW-0238">DNA-binding</keyword>
<dbReference type="InterPro" id="IPR000847">
    <property type="entry name" value="LysR_HTH_N"/>
</dbReference>
<name>A0A1Y5TU26_9RHOB</name>
<dbReference type="EMBL" id="FWFO01000006">
    <property type="protein sequence ID" value="SLN71677.1"/>
    <property type="molecule type" value="Genomic_DNA"/>
</dbReference>
<evidence type="ECO:0000256" key="1">
    <source>
        <dbReference type="ARBA" id="ARBA00009437"/>
    </source>
</evidence>
<dbReference type="Pfam" id="PF00126">
    <property type="entry name" value="HTH_1"/>
    <property type="match status" value="1"/>
</dbReference>
<dbReference type="AlphaFoldDB" id="A0A1Y5TU26"/>
<dbReference type="GO" id="GO:0003700">
    <property type="term" value="F:DNA-binding transcription factor activity"/>
    <property type="evidence" value="ECO:0007669"/>
    <property type="project" value="InterPro"/>
</dbReference>
<dbReference type="CDD" id="cd05466">
    <property type="entry name" value="PBP2_LTTR_substrate"/>
    <property type="match status" value="1"/>
</dbReference>
<dbReference type="SUPFAM" id="SSF53850">
    <property type="entry name" value="Periplasmic binding protein-like II"/>
    <property type="match status" value="1"/>
</dbReference>
<sequence length="317" mass="35862">MKGLMVYRLSDTDIRLLHVFRAVVECRGFSNAQAVLNVGQPTISSHISQLEQRLGFRLCDRGRTGFRLTRKGESVYEQTLLLFKAHENFQNITLELKGKLSGFLKLGLIDSTVTDSNSPIIRSLEMLNNKANEIAIRLSILTPNHLEKAVLDGDVDIAFGTFDQQLPNLRYKPVYTEHNTLYCSYNHPIARLTKESEIRQAIADSRKVTRSYLEGEDLFPLGSDHSVNHASVEFLEAAAIMLLAGGHIGFLPNHYAKMWEERGKLFPILRDEYTYTSEFFIVTRKNLRGSVIVETFLEDLDIAIAEIKANDEANQGL</sequence>
<keyword evidence="2" id="KW-0805">Transcription regulation</keyword>
<feature type="domain" description="HTH lysR-type" evidence="5">
    <location>
        <begin position="12"/>
        <end position="69"/>
    </location>
</feature>
<dbReference type="PRINTS" id="PR00039">
    <property type="entry name" value="HTHLYSR"/>
</dbReference>
<dbReference type="InterPro" id="IPR036390">
    <property type="entry name" value="WH_DNA-bd_sf"/>
</dbReference>
<organism evidence="6 7">
    <name type="scientific">Falsiruegeria litorea R37</name>
    <dbReference type="NCBI Taxonomy" id="1200284"/>
    <lineage>
        <taxon>Bacteria</taxon>
        <taxon>Pseudomonadati</taxon>
        <taxon>Pseudomonadota</taxon>
        <taxon>Alphaproteobacteria</taxon>
        <taxon>Rhodobacterales</taxon>
        <taxon>Roseobacteraceae</taxon>
        <taxon>Falsiruegeria</taxon>
    </lineage>
</organism>
<dbReference type="Pfam" id="PF03466">
    <property type="entry name" value="LysR_substrate"/>
    <property type="match status" value="1"/>
</dbReference>
<proteinExistence type="inferred from homology"/>
<accession>A0A1Y5TU26</accession>
<dbReference type="PANTHER" id="PTHR30126">
    <property type="entry name" value="HTH-TYPE TRANSCRIPTIONAL REGULATOR"/>
    <property type="match status" value="1"/>
</dbReference>
<dbReference type="OrthoDB" id="7506954at2"/>
<dbReference type="InterPro" id="IPR005119">
    <property type="entry name" value="LysR_subst-bd"/>
</dbReference>
<dbReference type="SUPFAM" id="SSF46785">
    <property type="entry name" value="Winged helix' DNA-binding domain"/>
    <property type="match status" value="1"/>
</dbReference>
<dbReference type="Proteomes" id="UP000193077">
    <property type="component" value="Unassembled WGS sequence"/>
</dbReference>
<dbReference type="InterPro" id="IPR036388">
    <property type="entry name" value="WH-like_DNA-bd_sf"/>
</dbReference>
<dbReference type="Gene3D" id="1.10.10.10">
    <property type="entry name" value="Winged helix-like DNA-binding domain superfamily/Winged helix DNA-binding domain"/>
    <property type="match status" value="1"/>
</dbReference>
<dbReference type="Gene3D" id="3.40.190.290">
    <property type="match status" value="1"/>
</dbReference>
<dbReference type="PANTHER" id="PTHR30126:SF98">
    <property type="entry name" value="HTH-TYPE TRANSCRIPTIONAL ACTIVATOR BAUR"/>
    <property type="match status" value="1"/>
</dbReference>